<accession>A0ABS9ZTZ8</accession>
<evidence type="ECO:0000256" key="2">
    <source>
        <dbReference type="SAM" id="SignalP"/>
    </source>
</evidence>
<organism evidence="4 5">
    <name type="scientific">Pedobacter montanisoli</name>
    <dbReference type="NCBI Taxonomy" id="2923277"/>
    <lineage>
        <taxon>Bacteria</taxon>
        <taxon>Pseudomonadati</taxon>
        <taxon>Bacteroidota</taxon>
        <taxon>Sphingobacteriia</taxon>
        <taxon>Sphingobacteriales</taxon>
        <taxon>Sphingobacteriaceae</taxon>
        <taxon>Pedobacter</taxon>
    </lineage>
</organism>
<dbReference type="SUPFAM" id="SSF49452">
    <property type="entry name" value="Starch-binding domain-like"/>
    <property type="match status" value="1"/>
</dbReference>
<dbReference type="SUPFAM" id="SSF56935">
    <property type="entry name" value="Porins"/>
    <property type="match status" value="1"/>
</dbReference>
<evidence type="ECO:0000259" key="3">
    <source>
        <dbReference type="Pfam" id="PF14905"/>
    </source>
</evidence>
<reference evidence="4" key="1">
    <citation type="submission" date="2022-03" db="EMBL/GenBank/DDBJ databases">
        <authorList>
            <person name="Woo C.Y."/>
        </authorList>
    </citation>
    <scope>NUCLEOTIDE SEQUENCE</scope>
    <source>
        <strain evidence="4">CYS-01</strain>
    </source>
</reference>
<evidence type="ECO:0000313" key="5">
    <source>
        <dbReference type="Proteomes" id="UP001165460"/>
    </source>
</evidence>
<dbReference type="Proteomes" id="UP001165460">
    <property type="component" value="Unassembled WGS sequence"/>
</dbReference>
<dbReference type="EMBL" id="JALGBH010000001">
    <property type="protein sequence ID" value="MCJ0742080.1"/>
    <property type="molecule type" value="Genomic_DNA"/>
</dbReference>
<feature type="signal peptide" evidence="2">
    <location>
        <begin position="1"/>
        <end position="19"/>
    </location>
</feature>
<gene>
    <name evidence="4" type="ORF">MMF97_05085</name>
</gene>
<dbReference type="Pfam" id="PF14905">
    <property type="entry name" value="OMP_b-brl_3"/>
    <property type="match status" value="1"/>
</dbReference>
<dbReference type="RefSeq" id="WP_243360246.1">
    <property type="nucleotide sequence ID" value="NZ_JALGBH010000001.1"/>
</dbReference>
<keyword evidence="2" id="KW-0732">Signal</keyword>
<dbReference type="Gene3D" id="2.60.40.1120">
    <property type="entry name" value="Carboxypeptidase-like, regulatory domain"/>
    <property type="match status" value="1"/>
</dbReference>
<feature type="region of interest" description="Disordered" evidence="1">
    <location>
        <begin position="417"/>
        <end position="445"/>
    </location>
</feature>
<comment type="caution">
    <text evidence="4">The sequence shown here is derived from an EMBL/GenBank/DDBJ whole genome shotgun (WGS) entry which is preliminary data.</text>
</comment>
<keyword evidence="5" id="KW-1185">Reference proteome</keyword>
<evidence type="ECO:0000313" key="4">
    <source>
        <dbReference type="EMBL" id="MCJ0742080.1"/>
    </source>
</evidence>
<sequence length="927" mass="104018">MRRFTLTAILVVCALITFAQKGTVTGTLVDSVNTKRTLNYATVSVFKGADTVLSTYRLSDDKGVFKINNLELGVKYRLVINAWMYNIVRKEITVEAGQPNLNLGTIALSEKTNTLNEVVIQSERPPVIVRKDTIEFNAESFKTLPSAVVEDMLKKLPGVSIDNDGNITVNGKTVSKILVDGKEFFGGDQQIATKNLPANIIDKIQVTDDKDAKRRDPDILAANTPQVINLKLKKAIKSGAFGKLYAGAGIKDLYEAGGIMNFFRDTTQVSVLAYGNNANKPGFNMSDVMRIGGFQRTGVNSVMINSEGAYSLNGISFGGGMSGGVQKSAGAGANFNTLTKKGTKINAKYFFGQGNNLTERFTDVEQTYDNNNRLFTNSISNQDNNNYTHNFGGRIEAKLDSLTQLTIEPSISLGKTRNYSATSTSNQDSNNQKISDGNRSSNVKGLSTEYNLSTNLWKDFKKAGRSLNISLNVSKKENDNDDFNFNNTNFFNPISSTTRDQLRNTNIRNFNTYLSLNYSEPLSKKLTLGIVTNGNYIDNENALSTFYKNPANQAYDIAIPNLSETVMQSGFKTNTRVTLKWKINQSFNIQPGIVFNTIDLENKFLNNPQINQNYTFFAPQLTVKYKDLNLSYTPSFREADISYLQPVPNNTDNLFKQNGNPYLKPSKTHQINLNVYKYDTKRTLSYNAYLGGSIQNDGIIMSKTIYTDGRQESTPVNANGIWQFHANGNLSKDFKNNPKFQYNLNTGFWSNFNRGVVLVNNERSHSNILQFGPRIGGRINLNDKIEFSETYSVTFNNSKYETEFYKNLSYTSQNSDSELIIRFPKKIVWETTYRLQYDNQKIQGYNNTQQIWNAAVTLLFMKNDRLQLKASVNDILNTNLRNYAYITANALNTIRTNNLGRHGLLTLTYNIQNFGGKVGGRETMFRF</sequence>
<feature type="chain" id="PRO_5046466748" evidence="2">
    <location>
        <begin position="20"/>
        <end position="927"/>
    </location>
</feature>
<feature type="domain" description="Outer membrane protein beta-barrel" evidence="3">
    <location>
        <begin position="458"/>
        <end position="909"/>
    </location>
</feature>
<dbReference type="InterPro" id="IPR013784">
    <property type="entry name" value="Carb-bd-like_fold"/>
</dbReference>
<evidence type="ECO:0000256" key="1">
    <source>
        <dbReference type="SAM" id="MobiDB-lite"/>
    </source>
</evidence>
<protein>
    <submittedName>
        <fullName evidence="4">Outer membrane beta-barrel protein</fullName>
    </submittedName>
</protein>
<proteinExistence type="predicted"/>
<dbReference type="InterPro" id="IPR041700">
    <property type="entry name" value="OMP_b-brl_3"/>
</dbReference>
<name>A0ABS9ZTZ8_9SPHI</name>